<organism evidence="7 8">
    <name type="scientific">Pediococcus inopinatus</name>
    <dbReference type="NCBI Taxonomy" id="114090"/>
    <lineage>
        <taxon>Bacteria</taxon>
        <taxon>Bacillati</taxon>
        <taxon>Bacillota</taxon>
        <taxon>Bacilli</taxon>
        <taxon>Lactobacillales</taxon>
        <taxon>Lactobacillaceae</taxon>
        <taxon>Pediococcus</taxon>
    </lineage>
</organism>
<evidence type="ECO:0000256" key="2">
    <source>
        <dbReference type="ARBA" id="ARBA00009765"/>
    </source>
</evidence>
<dbReference type="PANTHER" id="PTHR47891">
    <property type="entry name" value="TRANSPORTER-RELATED"/>
    <property type="match status" value="1"/>
</dbReference>
<dbReference type="Proteomes" id="UP001302696">
    <property type="component" value="Chromosome"/>
</dbReference>
<evidence type="ECO:0000313" key="8">
    <source>
        <dbReference type="Proteomes" id="UP001302696"/>
    </source>
</evidence>
<evidence type="ECO:0000256" key="4">
    <source>
        <dbReference type="ARBA" id="ARBA00022989"/>
    </source>
</evidence>
<dbReference type="SUPFAM" id="SSF143865">
    <property type="entry name" value="CorA soluble domain-like"/>
    <property type="match status" value="1"/>
</dbReference>
<comment type="subcellular location">
    <subcellularLocation>
        <location evidence="1">Membrane</location>
        <topology evidence="1">Multi-pass membrane protein</topology>
    </subcellularLocation>
</comment>
<accession>A0ABZ0Q775</accession>
<protein>
    <submittedName>
        <fullName evidence="7">Magnesium transporter CorA family protein</fullName>
    </submittedName>
</protein>
<feature type="transmembrane region" description="Helical" evidence="6">
    <location>
        <begin position="240"/>
        <end position="262"/>
    </location>
</feature>
<dbReference type="InterPro" id="IPR045861">
    <property type="entry name" value="CorA_cytoplasmic_dom"/>
</dbReference>
<evidence type="ECO:0000256" key="3">
    <source>
        <dbReference type="ARBA" id="ARBA00022692"/>
    </source>
</evidence>
<dbReference type="InterPro" id="IPR045863">
    <property type="entry name" value="CorA_TM1_TM2"/>
</dbReference>
<dbReference type="RefSeq" id="WP_057774108.1">
    <property type="nucleotide sequence ID" value="NZ_CP019981.1"/>
</dbReference>
<dbReference type="InterPro" id="IPR047199">
    <property type="entry name" value="CorA-like"/>
</dbReference>
<keyword evidence="3 6" id="KW-0812">Transmembrane</keyword>
<dbReference type="CDD" id="cd12827">
    <property type="entry name" value="EcCorA_ZntB-like_u2"/>
    <property type="match status" value="1"/>
</dbReference>
<dbReference type="Gene3D" id="3.30.460.20">
    <property type="entry name" value="CorA soluble domain-like"/>
    <property type="match status" value="1"/>
</dbReference>
<keyword evidence="8" id="KW-1185">Reference proteome</keyword>
<gene>
    <name evidence="7" type="ORF">N6G96_02925</name>
</gene>
<dbReference type="PANTHER" id="PTHR47891:SF1">
    <property type="entry name" value="CORA-MAGNESIUM AND COBALT TRANSPORTER"/>
    <property type="match status" value="1"/>
</dbReference>
<keyword evidence="4 6" id="KW-1133">Transmembrane helix</keyword>
<feature type="transmembrane region" description="Helical" evidence="6">
    <location>
        <begin position="274"/>
        <end position="294"/>
    </location>
</feature>
<dbReference type="Gene3D" id="1.20.58.340">
    <property type="entry name" value="Magnesium transport protein CorA, transmembrane region"/>
    <property type="match status" value="2"/>
</dbReference>
<evidence type="ECO:0000256" key="1">
    <source>
        <dbReference type="ARBA" id="ARBA00004141"/>
    </source>
</evidence>
<dbReference type="Pfam" id="PF01544">
    <property type="entry name" value="CorA"/>
    <property type="match status" value="1"/>
</dbReference>
<evidence type="ECO:0000313" key="7">
    <source>
        <dbReference type="EMBL" id="WPC22189.1"/>
    </source>
</evidence>
<evidence type="ECO:0000256" key="5">
    <source>
        <dbReference type="ARBA" id="ARBA00023136"/>
    </source>
</evidence>
<dbReference type="EMBL" id="CP104778">
    <property type="protein sequence ID" value="WPC22189.1"/>
    <property type="molecule type" value="Genomic_DNA"/>
</dbReference>
<proteinExistence type="inferred from homology"/>
<comment type="similarity">
    <text evidence="2">Belongs to the CorA metal ion transporter (MIT) (TC 1.A.35) family.</text>
</comment>
<reference evidence="8" key="1">
    <citation type="submission" date="2024-06" db="EMBL/GenBank/DDBJ databases">
        <authorList>
            <person name="Chang H.C."/>
            <person name="Mun S.Y."/>
        </authorList>
    </citation>
    <scope>NUCLEOTIDE SEQUENCE [LARGE SCALE GENOMIC DNA]</scope>
    <source>
        <strain evidence="8">KT1</strain>
    </source>
</reference>
<dbReference type="SUPFAM" id="SSF144083">
    <property type="entry name" value="Magnesium transport protein CorA, transmembrane region"/>
    <property type="match status" value="1"/>
</dbReference>
<evidence type="ECO:0000256" key="6">
    <source>
        <dbReference type="SAM" id="Phobius"/>
    </source>
</evidence>
<dbReference type="InterPro" id="IPR002523">
    <property type="entry name" value="MgTranspt_CorA/ZnTranspt_ZntB"/>
</dbReference>
<keyword evidence="5 6" id="KW-0472">Membrane</keyword>
<name>A0ABZ0Q775_9LACO</name>
<sequence>MIKSYESDQKQKFELILVQDCTETDKKQLIQDFDLPSTVLEYVDDKDEPARTEVDVEGDYALLVFWAPLKGSAHSEPISVIFFDKKLFIFLSSEMHFVSDTLKELRDQAYEKRMSFVLDLILPIVRKYIGRVTKLEYRADQIQDKLSARTRMKRLDDLTLINQDAIYLRASIQENSSCFEDIKSLSKDTDIPFDKICNRKLHNIQLETNQASRMIGLISESVEQLSNTYDRLINNNLNDIMRFLTIWSLLLAVPPIVSGFYGMNMHLPLVSGSLAWLASIILTGVLMLALIIYLHNHHSV</sequence>